<evidence type="ECO:0000313" key="4">
    <source>
        <dbReference type="Proteomes" id="UP001642464"/>
    </source>
</evidence>
<keyword evidence="2" id="KW-0812">Transmembrane</keyword>
<feature type="region of interest" description="Disordered" evidence="1">
    <location>
        <begin position="1"/>
        <end position="34"/>
    </location>
</feature>
<feature type="transmembrane region" description="Helical" evidence="2">
    <location>
        <begin position="223"/>
        <end position="243"/>
    </location>
</feature>
<feature type="transmembrane region" description="Helical" evidence="2">
    <location>
        <begin position="193"/>
        <end position="216"/>
    </location>
</feature>
<protein>
    <submittedName>
        <fullName evidence="3">Uncharacterized protein</fullName>
    </submittedName>
</protein>
<evidence type="ECO:0000256" key="2">
    <source>
        <dbReference type="SAM" id="Phobius"/>
    </source>
</evidence>
<keyword evidence="2" id="KW-1133">Transmembrane helix</keyword>
<reference evidence="3 4" key="1">
    <citation type="submission" date="2024-02" db="EMBL/GenBank/DDBJ databases">
        <authorList>
            <person name="Chen Y."/>
            <person name="Shah S."/>
            <person name="Dougan E. K."/>
            <person name="Thang M."/>
            <person name="Chan C."/>
        </authorList>
    </citation>
    <scope>NUCLEOTIDE SEQUENCE [LARGE SCALE GENOMIC DNA]</scope>
</reference>
<keyword evidence="2" id="KW-0472">Membrane</keyword>
<keyword evidence="4" id="KW-1185">Reference proteome</keyword>
<comment type="caution">
    <text evidence="3">The sequence shown here is derived from an EMBL/GenBank/DDBJ whole genome shotgun (WGS) entry which is preliminary data.</text>
</comment>
<organism evidence="3 4">
    <name type="scientific">Durusdinium trenchii</name>
    <dbReference type="NCBI Taxonomy" id="1381693"/>
    <lineage>
        <taxon>Eukaryota</taxon>
        <taxon>Sar</taxon>
        <taxon>Alveolata</taxon>
        <taxon>Dinophyceae</taxon>
        <taxon>Suessiales</taxon>
        <taxon>Symbiodiniaceae</taxon>
        <taxon>Durusdinium</taxon>
    </lineage>
</organism>
<accession>A0ABP0MFD4</accession>
<evidence type="ECO:0000256" key="1">
    <source>
        <dbReference type="SAM" id="MobiDB-lite"/>
    </source>
</evidence>
<feature type="non-terminal residue" evidence="3">
    <location>
        <position position="425"/>
    </location>
</feature>
<feature type="compositionally biased region" description="Acidic residues" evidence="1">
    <location>
        <begin position="1"/>
        <end position="21"/>
    </location>
</feature>
<dbReference type="EMBL" id="CAXAMM010021375">
    <property type="protein sequence ID" value="CAK9049803.1"/>
    <property type="molecule type" value="Genomic_DNA"/>
</dbReference>
<feature type="transmembrane region" description="Helical" evidence="2">
    <location>
        <begin position="249"/>
        <end position="267"/>
    </location>
</feature>
<sequence>MAGVATDDEEDDEAREEEEPAMAEHVQERGDATAAPVSAHVKVIPGFIHTNREWGIANDVMTHAIKTVWGDVHLSPDLRADHEHFVRFVVAATITAKDLAEMLESLATEAWWDKAKSVKVVLYGSTLDVDLEKAAATIFPEHVSVSVAVHKDQVSRIMVDHAKKLLKPPPRKHSSAHQTWQVPQPSKSVPRRYLQLTAVSVVAAPTILASCCLCMIMVDSSMVLAVTLAVLAAVMGGLLMHPGKKSQEIAFLVLTVLNVAQLVLLGWHARALVRKNDALEVEVWLGQAELDGAVRWSKHENAVLMSENKQQGDEIRALREFLTEALHICGWWCGEVVEMMGEMHGWWFHEDANNPHILFLKKGAERLSSVLPGGSTGDLGGGGWSGEDLENGNDAALPSDGGITDKDFALAAAMDDIAKETGVTG</sequence>
<name>A0ABP0MFD4_9DINO</name>
<dbReference type="Proteomes" id="UP001642464">
    <property type="component" value="Unassembled WGS sequence"/>
</dbReference>
<proteinExistence type="predicted"/>
<evidence type="ECO:0000313" key="3">
    <source>
        <dbReference type="EMBL" id="CAK9049803.1"/>
    </source>
</evidence>
<gene>
    <name evidence="3" type="ORF">SCF082_LOCUS27558</name>
</gene>